<feature type="region of interest" description="Disordered" evidence="5">
    <location>
        <begin position="114"/>
        <end position="158"/>
    </location>
</feature>
<accession>A0A179HS98</accession>
<feature type="region of interest" description="Disordered" evidence="5">
    <location>
        <begin position="295"/>
        <end position="340"/>
    </location>
</feature>
<dbReference type="GO" id="GO:0016020">
    <property type="term" value="C:membrane"/>
    <property type="evidence" value="ECO:0007669"/>
    <property type="project" value="UniProtKB-SubCell"/>
</dbReference>
<gene>
    <name evidence="8" type="ORF">VFPFJ_04171</name>
</gene>
<dbReference type="PANTHER" id="PTHR15549">
    <property type="entry name" value="PAIRED IMMUNOGLOBULIN-LIKE TYPE 2 RECEPTOR"/>
    <property type="match status" value="1"/>
</dbReference>
<protein>
    <submittedName>
        <fullName evidence="8">CFEM domain-containing protein</fullName>
    </submittedName>
</protein>
<evidence type="ECO:0000256" key="6">
    <source>
        <dbReference type="SAM" id="Phobius"/>
    </source>
</evidence>
<evidence type="ECO:0000256" key="3">
    <source>
        <dbReference type="ARBA" id="ARBA00022989"/>
    </source>
</evidence>
<feature type="compositionally biased region" description="Low complexity" evidence="5">
    <location>
        <begin position="114"/>
        <end position="132"/>
    </location>
</feature>
<evidence type="ECO:0000256" key="7">
    <source>
        <dbReference type="SAM" id="SignalP"/>
    </source>
</evidence>
<keyword evidence="3 6" id="KW-1133">Transmembrane helix</keyword>
<comment type="caution">
    <text evidence="8">The sequence shown here is derived from an EMBL/GenBank/DDBJ whole genome shotgun (WGS) entry which is preliminary data.</text>
</comment>
<comment type="subcellular location">
    <subcellularLocation>
        <location evidence="1">Membrane</location>
        <topology evidence="1">Single-pass membrane protein</topology>
    </subcellularLocation>
</comment>
<evidence type="ECO:0000256" key="2">
    <source>
        <dbReference type="ARBA" id="ARBA00022692"/>
    </source>
</evidence>
<name>A0A179HS98_PURLI</name>
<dbReference type="OMA" id="CLCGLGN"/>
<evidence type="ECO:0000256" key="1">
    <source>
        <dbReference type="ARBA" id="ARBA00004167"/>
    </source>
</evidence>
<dbReference type="KEGG" id="plj:28886302"/>
<evidence type="ECO:0000256" key="4">
    <source>
        <dbReference type="ARBA" id="ARBA00023136"/>
    </source>
</evidence>
<proteinExistence type="predicted"/>
<sequence>MVRFRLQDALPLLAASSAVALDPDFSFYPKNAQSCLKSAASKSKCSGSTAKELNTCFCGNKGNFITNTAKCLGKEDMADVQSVYATILQACTGSNTPMSVSQSDFIKAANGQDSPTTTITTMPTSTILPTKTSSTSTPAGGAQTVTVTPTTTGSGGGGRLSTGATIGIAVGTTLVGVAVLGGLGFLLFRRHKRGNVEESRPMLVHPEYYHHMTGTTTTTTTFPAKDPSIDLGRFSGATDSKSGAWSPSSGPGSAAHASPGPYPSAFTPSPPPADGIALAELPAVRDTSEVFEMAATSARKASDAPSASVSRGFQVSGAPATVPPVTGHFGKRNPDCNAPA</sequence>
<reference evidence="8 9" key="1">
    <citation type="submission" date="2016-02" db="EMBL/GenBank/DDBJ databases">
        <title>Biosynthesis of antibiotic leucinostatins and their inhibition on Phytophthora in bio-control Purpureocillium lilacinum.</title>
        <authorList>
            <person name="Wang G."/>
            <person name="Liu Z."/>
            <person name="Lin R."/>
            <person name="Li E."/>
            <person name="Mao Z."/>
            <person name="Ling J."/>
            <person name="Yin W."/>
            <person name="Xie B."/>
        </authorList>
    </citation>
    <scope>NUCLEOTIDE SEQUENCE [LARGE SCALE GENOMIC DNA]</scope>
    <source>
        <strain evidence="8">PLFJ-1</strain>
    </source>
</reference>
<dbReference type="GO" id="GO:0071944">
    <property type="term" value="C:cell periphery"/>
    <property type="evidence" value="ECO:0007669"/>
    <property type="project" value="UniProtKB-ARBA"/>
</dbReference>
<dbReference type="InterPro" id="IPR051694">
    <property type="entry name" value="Immunoregulatory_rcpt-like"/>
</dbReference>
<feature type="compositionally biased region" description="Low complexity" evidence="5">
    <location>
        <begin position="240"/>
        <end position="267"/>
    </location>
</feature>
<dbReference type="EMBL" id="LSBI01000003">
    <property type="protein sequence ID" value="OAQ92431.1"/>
    <property type="molecule type" value="Genomic_DNA"/>
</dbReference>
<feature type="signal peptide" evidence="7">
    <location>
        <begin position="1"/>
        <end position="20"/>
    </location>
</feature>
<evidence type="ECO:0000313" key="9">
    <source>
        <dbReference type="Proteomes" id="UP000078340"/>
    </source>
</evidence>
<dbReference type="Proteomes" id="UP000078340">
    <property type="component" value="Unassembled WGS sequence"/>
</dbReference>
<dbReference type="AlphaFoldDB" id="A0A179HS98"/>
<keyword evidence="4 6" id="KW-0472">Membrane</keyword>
<evidence type="ECO:0000313" key="8">
    <source>
        <dbReference type="EMBL" id="OAQ92431.1"/>
    </source>
</evidence>
<feature type="transmembrane region" description="Helical" evidence="6">
    <location>
        <begin position="166"/>
        <end position="188"/>
    </location>
</feature>
<dbReference type="PANTHER" id="PTHR15549:SF26">
    <property type="entry name" value="AXIAL BUDDING PATTERN PROTEIN 2-RELATED"/>
    <property type="match status" value="1"/>
</dbReference>
<keyword evidence="7" id="KW-0732">Signal</keyword>
<dbReference type="GeneID" id="28886302"/>
<keyword evidence="2 6" id="KW-0812">Transmembrane</keyword>
<organism evidence="8 9">
    <name type="scientific">Purpureocillium lilacinum</name>
    <name type="common">Paecilomyces lilacinus</name>
    <dbReference type="NCBI Taxonomy" id="33203"/>
    <lineage>
        <taxon>Eukaryota</taxon>
        <taxon>Fungi</taxon>
        <taxon>Dikarya</taxon>
        <taxon>Ascomycota</taxon>
        <taxon>Pezizomycotina</taxon>
        <taxon>Sordariomycetes</taxon>
        <taxon>Hypocreomycetidae</taxon>
        <taxon>Hypocreales</taxon>
        <taxon>Ophiocordycipitaceae</taxon>
        <taxon>Purpureocillium</taxon>
    </lineage>
</organism>
<feature type="chain" id="PRO_5008103852" evidence="7">
    <location>
        <begin position="21"/>
        <end position="340"/>
    </location>
</feature>
<feature type="region of interest" description="Disordered" evidence="5">
    <location>
        <begin position="214"/>
        <end position="276"/>
    </location>
</feature>
<evidence type="ECO:0000256" key="5">
    <source>
        <dbReference type="SAM" id="MobiDB-lite"/>
    </source>
</evidence>
<feature type="compositionally biased region" description="Low complexity" evidence="5">
    <location>
        <begin position="140"/>
        <end position="152"/>
    </location>
</feature>